<name>A0A9X0R1W6_9PROT</name>
<gene>
    <name evidence="1" type="ORF">H7965_18190</name>
</gene>
<dbReference type="EMBL" id="JACOMF010000025">
    <property type="protein sequence ID" value="MBC4017242.1"/>
    <property type="molecule type" value="Genomic_DNA"/>
</dbReference>
<dbReference type="Proteomes" id="UP000600101">
    <property type="component" value="Unassembled WGS sequence"/>
</dbReference>
<keyword evidence="2" id="KW-1185">Reference proteome</keyword>
<comment type="caution">
    <text evidence="1">The sequence shown here is derived from an EMBL/GenBank/DDBJ whole genome shotgun (WGS) entry which is preliminary data.</text>
</comment>
<proteinExistence type="predicted"/>
<reference evidence="1" key="1">
    <citation type="submission" date="2020-08" db="EMBL/GenBank/DDBJ databases">
        <authorList>
            <person name="Hu Y."/>
            <person name="Nguyen S.V."/>
            <person name="Li F."/>
            <person name="Fanning S."/>
        </authorList>
    </citation>
    <scope>NUCLEOTIDE SEQUENCE</scope>
    <source>
        <strain evidence="1">SYSU D8009</strain>
    </source>
</reference>
<dbReference type="RefSeq" id="WP_186772001.1">
    <property type="nucleotide sequence ID" value="NZ_JACOMF010000025.1"/>
</dbReference>
<sequence length="63" mass="7096">MAGLTSFVTPDGFAGVAVRRPVQIEDHHAWRLSKRLNLAWTQGSDPGCNLLHRNIASQTERRR</sequence>
<evidence type="ECO:0000313" key="2">
    <source>
        <dbReference type="Proteomes" id="UP000600101"/>
    </source>
</evidence>
<evidence type="ECO:0000313" key="1">
    <source>
        <dbReference type="EMBL" id="MBC4017242.1"/>
    </source>
</evidence>
<accession>A0A9X0R1W6</accession>
<dbReference type="AlphaFoldDB" id="A0A9X0R1W6"/>
<organism evidence="1 2">
    <name type="scientific">Siccirubricoccus deserti</name>
    <dbReference type="NCBI Taxonomy" id="2013562"/>
    <lineage>
        <taxon>Bacteria</taxon>
        <taxon>Pseudomonadati</taxon>
        <taxon>Pseudomonadota</taxon>
        <taxon>Alphaproteobacteria</taxon>
        <taxon>Acetobacterales</taxon>
        <taxon>Roseomonadaceae</taxon>
        <taxon>Siccirubricoccus</taxon>
    </lineage>
</organism>
<protein>
    <submittedName>
        <fullName evidence="1">Uncharacterized protein</fullName>
    </submittedName>
</protein>